<keyword evidence="4" id="KW-1185">Reference proteome</keyword>
<feature type="domain" description="SPW repeat-containing integral membrane" evidence="2">
    <location>
        <begin position="7"/>
        <end position="102"/>
    </location>
</feature>
<protein>
    <submittedName>
        <fullName evidence="3">SPW repeat protein</fullName>
    </submittedName>
</protein>
<dbReference type="InterPro" id="IPR005530">
    <property type="entry name" value="SPW"/>
</dbReference>
<keyword evidence="1" id="KW-0812">Transmembrane</keyword>
<proteinExistence type="predicted"/>
<feature type="transmembrane region" description="Helical" evidence="1">
    <location>
        <begin position="90"/>
        <end position="115"/>
    </location>
</feature>
<evidence type="ECO:0000313" key="3">
    <source>
        <dbReference type="EMBL" id="MBK6008791.1"/>
    </source>
</evidence>
<dbReference type="RefSeq" id="WP_201176682.1">
    <property type="nucleotide sequence ID" value="NZ_JAEPWM010000012.1"/>
</dbReference>
<keyword evidence="1" id="KW-1133">Transmembrane helix</keyword>
<gene>
    <name evidence="3" type="ORF">JJB11_22050</name>
</gene>
<organism evidence="3 4">
    <name type="scientific">Ramlibacter ginsenosidimutans</name>
    <dbReference type="NCBI Taxonomy" id="502333"/>
    <lineage>
        <taxon>Bacteria</taxon>
        <taxon>Pseudomonadati</taxon>
        <taxon>Pseudomonadota</taxon>
        <taxon>Betaproteobacteria</taxon>
        <taxon>Burkholderiales</taxon>
        <taxon>Comamonadaceae</taxon>
        <taxon>Ramlibacter</taxon>
    </lineage>
</organism>
<dbReference type="Proteomes" id="UP000630528">
    <property type="component" value="Unassembled WGS sequence"/>
</dbReference>
<evidence type="ECO:0000256" key="1">
    <source>
        <dbReference type="SAM" id="Phobius"/>
    </source>
</evidence>
<dbReference type="EMBL" id="JAEPWM010000012">
    <property type="protein sequence ID" value="MBK6008791.1"/>
    <property type="molecule type" value="Genomic_DNA"/>
</dbReference>
<evidence type="ECO:0000259" key="2">
    <source>
        <dbReference type="Pfam" id="PF03779"/>
    </source>
</evidence>
<name>A0A934TXA1_9BURK</name>
<evidence type="ECO:0000313" key="4">
    <source>
        <dbReference type="Proteomes" id="UP000630528"/>
    </source>
</evidence>
<comment type="caution">
    <text evidence="3">The sequence shown here is derived from an EMBL/GenBank/DDBJ whole genome shotgun (WGS) entry which is preliminary data.</text>
</comment>
<dbReference type="Pfam" id="PF03779">
    <property type="entry name" value="SPW"/>
    <property type="match status" value="1"/>
</dbReference>
<reference evidence="3" key="2">
    <citation type="submission" date="2021-01" db="EMBL/GenBank/DDBJ databases">
        <authorList>
            <person name="Kang M."/>
        </authorList>
    </citation>
    <scope>NUCLEOTIDE SEQUENCE</scope>
    <source>
        <strain evidence="3">KACC 17527</strain>
    </source>
</reference>
<keyword evidence="1" id="KW-0472">Membrane</keyword>
<feature type="transmembrane region" description="Helical" evidence="1">
    <location>
        <begin position="38"/>
        <end position="55"/>
    </location>
</feature>
<sequence length="120" mass="13275">MKRVGHWQDFVSVALGVWLIVSPWVLGIHAPLQAIGDFVAIGVVLAAFALTEVFVPEAWEEWSELVMGLWLIASPWVLEFSNVPLAMQNAVACGLVISVLALWVIFTDSAFSGWIRRRSP</sequence>
<feature type="transmembrane region" description="Helical" evidence="1">
    <location>
        <begin position="12"/>
        <end position="32"/>
    </location>
</feature>
<accession>A0A934TXA1</accession>
<dbReference type="AlphaFoldDB" id="A0A934TXA1"/>
<reference evidence="3" key="1">
    <citation type="journal article" date="2012" name="J. Microbiol. Biotechnol.">
        <title>Ramlibacter ginsenosidimutans sp. nov., with ginsenoside-converting activity.</title>
        <authorList>
            <person name="Wang L."/>
            <person name="An D.S."/>
            <person name="Kim S.G."/>
            <person name="Jin F.X."/>
            <person name="Kim S.C."/>
            <person name="Lee S.T."/>
            <person name="Im W.T."/>
        </authorList>
    </citation>
    <scope>NUCLEOTIDE SEQUENCE</scope>
    <source>
        <strain evidence="3">KACC 17527</strain>
    </source>
</reference>